<proteinExistence type="predicted"/>
<feature type="transmembrane region" description="Helical" evidence="2">
    <location>
        <begin position="57"/>
        <end position="76"/>
    </location>
</feature>
<keyword evidence="2" id="KW-0812">Transmembrane</keyword>
<dbReference type="GO" id="GO:0003723">
    <property type="term" value="F:RNA binding"/>
    <property type="evidence" value="ECO:0007669"/>
    <property type="project" value="InterPro"/>
</dbReference>
<gene>
    <name evidence="3" type="ORF">BUALT_Bualt01G0195100</name>
</gene>
<comment type="caution">
    <text evidence="3">The sequence shown here is derived from an EMBL/GenBank/DDBJ whole genome shotgun (WGS) entry which is preliminary data.</text>
</comment>
<evidence type="ECO:0000313" key="4">
    <source>
        <dbReference type="Proteomes" id="UP000826271"/>
    </source>
</evidence>
<feature type="compositionally biased region" description="Basic and acidic residues" evidence="1">
    <location>
        <begin position="134"/>
        <end position="143"/>
    </location>
</feature>
<evidence type="ECO:0000256" key="1">
    <source>
        <dbReference type="SAM" id="MobiDB-lite"/>
    </source>
</evidence>
<dbReference type="PANTHER" id="PTHR12299">
    <property type="entry name" value="HYALURONIC ACID-BINDING PROTEIN 4"/>
    <property type="match status" value="1"/>
</dbReference>
<dbReference type="GO" id="GO:0005737">
    <property type="term" value="C:cytoplasm"/>
    <property type="evidence" value="ECO:0007669"/>
    <property type="project" value="TreeGrafter"/>
</dbReference>
<dbReference type="EMBL" id="WHWC01000001">
    <property type="protein sequence ID" value="KAG8391509.1"/>
    <property type="molecule type" value="Genomic_DNA"/>
</dbReference>
<dbReference type="GO" id="GO:0005634">
    <property type="term" value="C:nucleus"/>
    <property type="evidence" value="ECO:0007669"/>
    <property type="project" value="TreeGrafter"/>
</dbReference>
<evidence type="ECO:0000256" key="2">
    <source>
        <dbReference type="SAM" id="Phobius"/>
    </source>
</evidence>
<feature type="transmembrane region" description="Helical" evidence="2">
    <location>
        <begin position="27"/>
        <end position="51"/>
    </location>
</feature>
<keyword evidence="4" id="KW-1185">Reference proteome</keyword>
<dbReference type="AlphaFoldDB" id="A0AAV6Y9G4"/>
<keyword evidence="2" id="KW-1133">Transmembrane helix</keyword>
<dbReference type="InterPro" id="IPR039764">
    <property type="entry name" value="HABP4/SERBP1-like"/>
</dbReference>
<protein>
    <submittedName>
        <fullName evidence="3">Uncharacterized protein</fullName>
    </submittedName>
</protein>
<organism evidence="3 4">
    <name type="scientific">Buddleja alternifolia</name>
    <dbReference type="NCBI Taxonomy" id="168488"/>
    <lineage>
        <taxon>Eukaryota</taxon>
        <taxon>Viridiplantae</taxon>
        <taxon>Streptophyta</taxon>
        <taxon>Embryophyta</taxon>
        <taxon>Tracheophyta</taxon>
        <taxon>Spermatophyta</taxon>
        <taxon>Magnoliopsida</taxon>
        <taxon>eudicotyledons</taxon>
        <taxon>Gunneridae</taxon>
        <taxon>Pentapetalae</taxon>
        <taxon>asterids</taxon>
        <taxon>lamiids</taxon>
        <taxon>Lamiales</taxon>
        <taxon>Scrophulariaceae</taxon>
        <taxon>Buddlejeae</taxon>
        <taxon>Buddleja</taxon>
    </lineage>
</organism>
<reference evidence="3" key="1">
    <citation type="submission" date="2019-10" db="EMBL/GenBank/DDBJ databases">
        <authorList>
            <person name="Zhang R."/>
            <person name="Pan Y."/>
            <person name="Wang J."/>
            <person name="Ma R."/>
            <person name="Yu S."/>
        </authorList>
    </citation>
    <scope>NUCLEOTIDE SEQUENCE</scope>
    <source>
        <strain evidence="3">LA-IB0</strain>
        <tissue evidence="3">Leaf</tissue>
    </source>
</reference>
<dbReference type="PANTHER" id="PTHR12299:SF17">
    <property type="entry name" value="AT19571P-RELATED"/>
    <property type="match status" value="1"/>
</dbReference>
<feature type="compositionally biased region" description="Basic and acidic residues" evidence="1">
    <location>
        <begin position="96"/>
        <end position="116"/>
    </location>
</feature>
<evidence type="ECO:0000313" key="3">
    <source>
        <dbReference type="EMBL" id="KAG8391509.1"/>
    </source>
</evidence>
<keyword evidence="2" id="KW-0472">Membrane</keyword>
<accession>A0AAV6Y9G4</accession>
<name>A0AAV6Y9G4_9LAMI</name>
<sequence length="189" mass="20457">MKIHIAARNYLFKVHPMRLILQNPLKGMVAMVDLVVLSVVVAEVVSVMVMWEKVNMNVLVGHLIAIVELAAVYVLVDVFFFSRLAEEVVTEGEKPLNVEKPSGKEDAAVDGDKEAATAEVEEKEPENKSVSIKEFLKPAEGERYYSPGGRGRGRGRGGRGGGYNGGSETSNVKAPAPEDPGQFFTLGGK</sequence>
<feature type="region of interest" description="Disordered" evidence="1">
    <location>
        <begin position="96"/>
        <end position="189"/>
    </location>
</feature>
<dbReference type="Proteomes" id="UP000826271">
    <property type="component" value="Unassembled WGS sequence"/>
</dbReference>